<evidence type="ECO:0000259" key="1">
    <source>
        <dbReference type="Pfam" id="PF07677"/>
    </source>
</evidence>
<dbReference type="EMBL" id="GBXM01002527">
    <property type="protein sequence ID" value="JAI06051.1"/>
    <property type="molecule type" value="Transcribed_RNA"/>
</dbReference>
<accession>A0A0E9XW09</accession>
<organism evidence="2">
    <name type="scientific">Anguilla anguilla</name>
    <name type="common">European freshwater eel</name>
    <name type="synonym">Muraena anguilla</name>
    <dbReference type="NCBI Taxonomy" id="7936"/>
    <lineage>
        <taxon>Eukaryota</taxon>
        <taxon>Metazoa</taxon>
        <taxon>Chordata</taxon>
        <taxon>Craniata</taxon>
        <taxon>Vertebrata</taxon>
        <taxon>Euteleostomi</taxon>
        <taxon>Actinopterygii</taxon>
        <taxon>Neopterygii</taxon>
        <taxon>Teleostei</taxon>
        <taxon>Anguilliformes</taxon>
        <taxon>Anguillidae</taxon>
        <taxon>Anguilla</taxon>
    </lineage>
</organism>
<feature type="domain" description="Alpha-macroglobulin receptor-binding" evidence="1">
    <location>
        <begin position="6"/>
        <end position="38"/>
    </location>
</feature>
<name>A0A0E9XW09_ANGAN</name>
<dbReference type="InterPro" id="IPR009048">
    <property type="entry name" value="A-macroglobulin_rcpt-bd"/>
</dbReference>
<dbReference type="AlphaFoldDB" id="A0A0E9XW09"/>
<reference evidence="2" key="2">
    <citation type="journal article" date="2015" name="Fish Shellfish Immunol.">
        <title>Early steps in the European eel (Anguilla anguilla)-Vibrio vulnificus interaction in the gills: Role of the RtxA13 toxin.</title>
        <authorList>
            <person name="Callol A."/>
            <person name="Pajuelo D."/>
            <person name="Ebbesson L."/>
            <person name="Teles M."/>
            <person name="MacKenzie S."/>
            <person name="Amaro C."/>
        </authorList>
    </citation>
    <scope>NUCLEOTIDE SEQUENCE</scope>
</reference>
<dbReference type="InterPro" id="IPR036595">
    <property type="entry name" value="A-macroglobulin_rcpt-bd_sf"/>
</dbReference>
<sequence length="50" mass="5704">MSYFLVIVEDVPVRNLKPAVVKVYDYYDKSDEAVSEYSSPCAQSDDLNQL</sequence>
<protein>
    <recommendedName>
        <fullName evidence="1">Alpha-macroglobulin receptor-binding domain-containing protein</fullName>
    </recommendedName>
</protein>
<dbReference type="GO" id="GO:0005576">
    <property type="term" value="C:extracellular region"/>
    <property type="evidence" value="ECO:0007669"/>
    <property type="project" value="InterPro"/>
</dbReference>
<reference evidence="2" key="1">
    <citation type="submission" date="2014-11" db="EMBL/GenBank/DDBJ databases">
        <authorList>
            <person name="Amaro Gonzalez C."/>
        </authorList>
    </citation>
    <scope>NUCLEOTIDE SEQUENCE</scope>
</reference>
<dbReference type="SUPFAM" id="SSF49410">
    <property type="entry name" value="Alpha-macroglobulin receptor domain"/>
    <property type="match status" value="1"/>
</dbReference>
<dbReference type="Gene3D" id="2.60.40.690">
    <property type="entry name" value="Alpha-macroglobulin, receptor-binding domain"/>
    <property type="match status" value="1"/>
</dbReference>
<proteinExistence type="predicted"/>
<dbReference type="Pfam" id="PF07677">
    <property type="entry name" value="A2M_recep"/>
    <property type="match status" value="1"/>
</dbReference>
<evidence type="ECO:0000313" key="2">
    <source>
        <dbReference type="EMBL" id="JAI06051.1"/>
    </source>
</evidence>